<protein>
    <submittedName>
        <fullName evidence="2">Uncharacterized protein</fullName>
    </submittedName>
</protein>
<name>A0A172XU48_9FLAO</name>
<dbReference type="EMBL" id="CP015199">
    <property type="protein sequence ID" value="ANF50498.1"/>
    <property type="molecule type" value="Genomic_DNA"/>
</dbReference>
<feature type="compositionally biased region" description="Basic and acidic residues" evidence="1">
    <location>
        <begin position="36"/>
        <end position="59"/>
    </location>
</feature>
<organism evidence="2 3">
    <name type="scientific">Chryseobacterium glaciei</name>
    <dbReference type="NCBI Taxonomy" id="1685010"/>
    <lineage>
        <taxon>Bacteria</taxon>
        <taxon>Pseudomonadati</taxon>
        <taxon>Bacteroidota</taxon>
        <taxon>Flavobacteriia</taxon>
        <taxon>Flavobacteriales</taxon>
        <taxon>Weeksellaceae</taxon>
        <taxon>Chryseobacterium group</taxon>
        <taxon>Chryseobacterium</taxon>
    </lineage>
</organism>
<proteinExistence type="predicted"/>
<dbReference type="Proteomes" id="UP000077824">
    <property type="component" value="Chromosome"/>
</dbReference>
<dbReference type="RefSeq" id="WP_066753603.1">
    <property type="nucleotide sequence ID" value="NZ_CP015199.1"/>
</dbReference>
<evidence type="ECO:0000313" key="3">
    <source>
        <dbReference type="Proteomes" id="UP000077824"/>
    </source>
</evidence>
<gene>
    <name evidence="2" type="ORF">A0O34_08175</name>
</gene>
<accession>A0A172XU48</accession>
<dbReference type="AlphaFoldDB" id="A0A172XU48"/>
<dbReference type="OrthoDB" id="1449897at2"/>
<keyword evidence="3" id="KW-1185">Reference proteome</keyword>
<evidence type="ECO:0000256" key="1">
    <source>
        <dbReference type="SAM" id="MobiDB-lite"/>
    </source>
</evidence>
<dbReference type="STRING" id="1685010.A0O34_08175"/>
<evidence type="ECO:0000313" key="2">
    <source>
        <dbReference type="EMBL" id="ANF50498.1"/>
    </source>
</evidence>
<reference evidence="2 3" key="1">
    <citation type="submission" date="2016-04" db="EMBL/GenBank/DDBJ databases">
        <title>Complete Genome Sequence of Chryseobacterium sp. IHBB 10212.</title>
        <authorList>
            <person name="Pal M."/>
            <person name="Swarnkar M.K."/>
            <person name="Kaushal K."/>
            <person name="Chhibber S."/>
            <person name="Singh A.K."/>
            <person name="Gulati A."/>
        </authorList>
    </citation>
    <scope>NUCLEOTIDE SEQUENCE [LARGE SCALE GENOMIC DNA]</scope>
    <source>
        <strain evidence="2 3">IHBB 10212</strain>
    </source>
</reference>
<sequence>MKLVQILTIIFCLGIFLIPKDNFYAQASQETCCKKESKSDDCCKNHHTSSKENHSKESKSSCNDDCCTFCVSCAPFLEITSSKSLLSLDFSNFNLTENLQFQYSDPYVSDGLKDIWQPPKLG</sequence>
<feature type="region of interest" description="Disordered" evidence="1">
    <location>
        <begin position="36"/>
        <end position="63"/>
    </location>
</feature>
<dbReference type="KEGG" id="chh:A0O34_08175"/>